<gene>
    <name evidence="2" type="ORF">DY023_08675</name>
</gene>
<name>A0A371NUF6_9MICO</name>
<evidence type="ECO:0000313" key="2">
    <source>
        <dbReference type="EMBL" id="REJ05991.1"/>
    </source>
</evidence>
<proteinExistence type="predicted"/>
<protein>
    <submittedName>
        <fullName evidence="2">Uncharacterized protein</fullName>
    </submittedName>
</protein>
<organism evidence="2 3">
    <name type="scientific">Microbacterium bovistercoris</name>
    <dbReference type="NCBI Taxonomy" id="2293570"/>
    <lineage>
        <taxon>Bacteria</taxon>
        <taxon>Bacillati</taxon>
        <taxon>Actinomycetota</taxon>
        <taxon>Actinomycetes</taxon>
        <taxon>Micrococcales</taxon>
        <taxon>Microbacteriaceae</taxon>
        <taxon>Microbacterium</taxon>
    </lineage>
</organism>
<keyword evidence="1" id="KW-0472">Membrane</keyword>
<dbReference type="AlphaFoldDB" id="A0A371NUF6"/>
<feature type="transmembrane region" description="Helical" evidence="1">
    <location>
        <begin position="74"/>
        <end position="97"/>
    </location>
</feature>
<dbReference type="EMBL" id="QUAB01000039">
    <property type="protein sequence ID" value="REJ05991.1"/>
    <property type="molecule type" value="Genomic_DNA"/>
</dbReference>
<dbReference type="Proteomes" id="UP000262172">
    <property type="component" value="Unassembled WGS sequence"/>
</dbReference>
<reference evidence="2 3" key="1">
    <citation type="submission" date="2018-08" db="EMBL/GenBank/DDBJ databases">
        <title>Isolation, diversity and antifungal activity of Actinobacteria from cow dung.</title>
        <authorList>
            <person name="Ling L."/>
        </authorList>
    </citation>
    <scope>NUCLEOTIDE SEQUENCE [LARGE SCALE GENOMIC DNA]</scope>
    <source>
        <strain evidence="2 3">NEAU-LLE</strain>
    </source>
</reference>
<evidence type="ECO:0000256" key="1">
    <source>
        <dbReference type="SAM" id="Phobius"/>
    </source>
</evidence>
<feature type="transmembrane region" description="Helical" evidence="1">
    <location>
        <begin position="51"/>
        <end position="67"/>
    </location>
</feature>
<sequence>MSSEAPAGGEAGQLSTSTAPRRSAIGFVGIALAVIGTVGVCTPWILPELLGGLVLVVGFVLSIIAVMRRPRWAGIAGIVISVFGTLAAGLLFAQGFITGYTGG</sequence>
<comment type="caution">
    <text evidence="2">The sequence shown here is derived from an EMBL/GenBank/DDBJ whole genome shotgun (WGS) entry which is preliminary data.</text>
</comment>
<keyword evidence="1" id="KW-1133">Transmembrane helix</keyword>
<accession>A0A371NUF6</accession>
<keyword evidence="3" id="KW-1185">Reference proteome</keyword>
<dbReference type="RefSeq" id="WP_116241923.1">
    <property type="nucleotide sequence ID" value="NZ_QUAB01000039.1"/>
</dbReference>
<evidence type="ECO:0000313" key="3">
    <source>
        <dbReference type="Proteomes" id="UP000262172"/>
    </source>
</evidence>
<feature type="transmembrane region" description="Helical" evidence="1">
    <location>
        <begin position="24"/>
        <end position="45"/>
    </location>
</feature>
<keyword evidence="1" id="KW-0812">Transmembrane</keyword>